<dbReference type="EMBL" id="DS178268">
    <property type="protein sequence ID" value="EHS64520.1"/>
    <property type="molecule type" value="Genomic_DNA"/>
</dbReference>
<dbReference type="GeneID" id="13542702"/>
<dbReference type="Proteomes" id="UP000008783">
    <property type="component" value="Unassembled WGS sequence"/>
</dbReference>
<dbReference type="AlphaFoldDB" id="H6QPZ7"/>
<accession>H6QPZ7</accession>
<dbReference type="InParanoid" id="H6QPZ7"/>
<evidence type="ECO:0000313" key="2">
    <source>
        <dbReference type="Proteomes" id="UP000008783"/>
    </source>
</evidence>
<sequence length="166" mass="18172">MSLVAVPEVMGQAQGLIFLAPRASNPTIRWMVWPYHPDSAICKSHPIDAPCRAKVGWHLPVNGLLPLALLAGMTYVKKGMIRPLRLTAGLVRIPGHRGALKHWEATFCRHSSRAASTAITKLFFDLTRCQGPFGCPCPVEAVEIKRYSAPVVAARSSTQKNQQGHI</sequence>
<dbReference type="KEGG" id="pgr:PGTG_20982"/>
<dbReference type="HOGENOM" id="CLU_1603563_0_0_1"/>
<gene>
    <name evidence="1" type="ORF">PGTG_20982</name>
</gene>
<dbReference type="VEuPathDB" id="FungiDB:PGTG_20982"/>
<reference evidence="2" key="1">
    <citation type="journal article" date="2011" name="Proc. Natl. Acad. Sci. U.S.A.">
        <title>Obligate biotrophy features unraveled by the genomic analysis of rust fungi.</title>
        <authorList>
            <person name="Duplessis S."/>
            <person name="Cuomo C.A."/>
            <person name="Lin Y.-C."/>
            <person name="Aerts A."/>
            <person name="Tisserant E."/>
            <person name="Veneault-Fourrey C."/>
            <person name="Joly D.L."/>
            <person name="Hacquard S."/>
            <person name="Amselem J."/>
            <person name="Cantarel B.L."/>
            <person name="Chiu R."/>
            <person name="Coutinho P.M."/>
            <person name="Feau N."/>
            <person name="Field M."/>
            <person name="Frey P."/>
            <person name="Gelhaye E."/>
            <person name="Goldberg J."/>
            <person name="Grabherr M.G."/>
            <person name="Kodira C.D."/>
            <person name="Kohler A."/>
            <person name="Kuees U."/>
            <person name="Lindquist E.A."/>
            <person name="Lucas S.M."/>
            <person name="Mago R."/>
            <person name="Mauceli E."/>
            <person name="Morin E."/>
            <person name="Murat C."/>
            <person name="Pangilinan J.L."/>
            <person name="Park R."/>
            <person name="Pearson M."/>
            <person name="Quesneville H."/>
            <person name="Rouhier N."/>
            <person name="Sakthikumar S."/>
            <person name="Salamov A.A."/>
            <person name="Schmutz J."/>
            <person name="Selles B."/>
            <person name="Shapiro H."/>
            <person name="Tanguay P."/>
            <person name="Tuskan G.A."/>
            <person name="Henrissat B."/>
            <person name="Van de Peer Y."/>
            <person name="Rouze P."/>
            <person name="Ellis J.G."/>
            <person name="Dodds P.N."/>
            <person name="Schein J.E."/>
            <person name="Zhong S."/>
            <person name="Hamelin R.C."/>
            <person name="Grigoriev I.V."/>
            <person name="Szabo L.J."/>
            <person name="Martin F."/>
        </authorList>
    </citation>
    <scope>NUCLEOTIDE SEQUENCE [LARGE SCALE GENOMIC DNA]</scope>
    <source>
        <strain evidence="2">CRL 75-36-700-3 / race SCCL</strain>
    </source>
</reference>
<protein>
    <submittedName>
        <fullName evidence="1">Uncharacterized protein</fullName>
    </submittedName>
</protein>
<proteinExistence type="predicted"/>
<evidence type="ECO:0000313" key="1">
    <source>
        <dbReference type="EMBL" id="EHS64520.1"/>
    </source>
</evidence>
<keyword evidence="2" id="KW-1185">Reference proteome</keyword>
<organism evidence="1 2">
    <name type="scientific">Puccinia graminis f. sp. tritici (strain CRL 75-36-700-3 / race SCCL)</name>
    <name type="common">Black stem rust fungus</name>
    <dbReference type="NCBI Taxonomy" id="418459"/>
    <lineage>
        <taxon>Eukaryota</taxon>
        <taxon>Fungi</taxon>
        <taxon>Dikarya</taxon>
        <taxon>Basidiomycota</taxon>
        <taxon>Pucciniomycotina</taxon>
        <taxon>Pucciniomycetes</taxon>
        <taxon>Pucciniales</taxon>
        <taxon>Pucciniaceae</taxon>
        <taxon>Puccinia</taxon>
    </lineage>
</organism>
<name>H6QPZ7_PUCGT</name>
<dbReference type="RefSeq" id="XP_003890434.1">
    <property type="nucleotide sequence ID" value="XM_003890385.1"/>
</dbReference>